<accession>A0ACC2N630</accession>
<sequence length="310" mass="35786">MNLRKNQSFVLNLAISMVPFYDGRNLSVDEFIDELDLAHSIIEPQMESVFLRFVKTKLFGKAREYMKFSESDEYSAFKITLYDAFRSYETIPLLFGKLGSAVQNDDESIIRFANRVSKIGRQIVNVAHCEGKNPVILEELVEQTMIDTFLRGLETDLSIYFDKKPDRINEAVSLVHEIIRGYRSRQEPEQISQVTDYELSKNIKEASASETIRRDEPLVDTFSDDKICKTDRKTFPFLLLLLILVRNSLGKSWTCVTQKFCNNLLARTISYETVSAPSRGKKTHLMSAHKRGHLRNITKFMLYLKFPGKP</sequence>
<keyword evidence="2" id="KW-1185">Reference proteome</keyword>
<dbReference type="EMBL" id="CM056744">
    <property type="protein sequence ID" value="KAJ8666146.1"/>
    <property type="molecule type" value="Genomic_DNA"/>
</dbReference>
<proteinExistence type="predicted"/>
<name>A0ACC2N630_9HYME</name>
<gene>
    <name evidence="1" type="ORF">QAD02_007808</name>
</gene>
<evidence type="ECO:0000313" key="2">
    <source>
        <dbReference type="Proteomes" id="UP001239111"/>
    </source>
</evidence>
<dbReference type="Proteomes" id="UP001239111">
    <property type="component" value="Chromosome 4"/>
</dbReference>
<reference evidence="1" key="1">
    <citation type="submission" date="2023-04" db="EMBL/GenBank/DDBJ databases">
        <title>A chromosome-level genome assembly of the parasitoid wasp Eretmocerus hayati.</title>
        <authorList>
            <person name="Zhong Y."/>
            <person name="Liu S."/>
            <person name="Liu Y."/>
        </authorList>
    </citation>
    <scope>NUCLEOTIDE SEQUENCE</scope>
    <source>
        <strain evidence="1">ZJU_SS_LIU_2023</strain>
    </source>
</reference>
<evidence type="ECO:0000313" key="1">
    <source>
        <dbReference type="EMBL" id="KAJ8666146.1"/>
    </source>
</evidence>
<comment type="caution">
    <text evidence="1">The sequence shown here is derived from an EMBL/GenBank/DDBJ whole genome shotgun (WGS) entry which is preliminary data.</text>
</comment>
<protein>
    <submittedName>
        <fullName evidence="1">Uncharacterized protein</fullName>
    </submittedName>
</protein>
<organism evidence="1 2">
    <name type="scientific">Eretmocerus hayati</name>
    <dbReference type="NCBI Taxonomy" id="131215"/>
    <lineage>
        <taxon>Eukaryota</taxon>
        <taxon>Metazoa</taxon>
        <taxon>Ecdysozoa</taxon>
        <taxon>Arthropoda</taxon>
        <taxon>Hexapoda</taxon>
        <taxon>Insecta</taxon>
        <taxon>Pterygota</taxon>
        <taxon>Neoptera</taxon>
        <taxon>Endopterygota</taxon>
        <taxon>Hymenoptera</taxon>
        <taxon>Apocrita</taxon>
        <taxon>Proctotrupomorpha</taxon>
        <taxon>Chalcidoidea</taxon>
        <taxon>Aphelinidae</taxon>
        <taxon>Aphelininae</taxon>
        <taxon>Eretmocerus</taxon>
    </lineage>
</organism>